<protein>
    <submittedName>
        <fullName evidence="2">Uncharacterized protein</fullName>
    </submittedName>
</protein>
<gene>
    <name evidence="2" type="ORF">NDEV_0630</name>
</gene>
<reference evidence="3" key="1">
    <citation type="submission" date="2015-10" db="EMBL/GenBank/DDBJ databases">
        <authorList>
            <person name="Lehtovirta-Morley L.E."/>
            <person name="Vieille C."/>
        </authorList>
    </citation>
    <scope>NUCLEOTIDE SEQUENCE [LARGE SCALE GENOMIC DNA]</scope>
</reference>
<dbReference type="EMBL" id="LN890280">
    <property type="protein sequence ID" value="CUR51395.1"/>
    <property type="molecule type" value="Genomic_DNA"/>
</dbReference>
<organism evidence="2 3">
    <name type="scientific">Nitrosotalea devaniterrae</name>
    <dbReference type="NCBI Taxonomy" id="1078905"/>
    <lineage>
        <taxon>Archaea</taxon>
        <taxon>Nitrososphaerota</taxon>
        <taxon>Nitrososphaeria</taxon>
        <taxon>Nitrosotaleales</taxon>
        <taxon>Nitrosotaleaceae</taxon>
        <taxon>Nitrosotalea</taxon>
    </lineage>
</organism>
<name>A0A128A214_9ARCH</name>
<keyword evidence="3" id="KW-1185">Reference proteome</keyword>
<dbReference type="Proteomes" id="UP000196239">
    <property type="component" value="Chromosome 1"/>
</dbReference>
<keyword evidence="1" id="KW-1133">Transmembrane helix</keyword>
<keyword evidence="1" id="KW-0472">Membrane</keyword>
<dbReference type="KEGG" id="ndv:NDEV_0630"/>
<feature type="transmembrane region" description="Helical" evidence="1">
    <location>
        <begin position="71"/>
        <end position="90"/>
    </location>
</feature>
<keyword evidence="1" id="KW-0812">Transmembrane</keyword>
<evidence type="ECO:0000313" key="2">
    <source>
        <dbReference type="EMBL" id="CUR51395.1"/>
    </source>
</evidence>
<evidence type="ECO:0000313" key="3">
    <source>
        <dbReference type="Proteomes" id="UP000196239"/>
    </source>
</evidence>
<proteinExistence type="predicted"/>
<evidence type="ECO:0000256" key="1">
    <source>
        <dbReference type="SAM" id="Phobius"/>
    </source>
</evidence>
<accession>A0A128A214</accession>
<feature type="transmembrane region" description="Helical" evidence="1">
    <location>
        <begin position="17"/>
        <end position="39"/>
    </location>
</feature>
<sequence length="99" mass="10957">MRVLLILVSIICKHMKFYVGIILIIIGIVMALTGVGDYIRVMCVTPPHAFDEASSVYVDCAKQRAPLVNTLIYGGSAMSFFGVCLFVYAVRKPSLRSRQ</sequence>
<dbReference type="AlphaFoldDB" id="A0A128A214"/>